<dbReference type="Proteomes" id="UP001057402">
    <property type="component" value="Chromosome 10"/>
</dbReference>
<name>A0ACB9MAL7_9MYRT</name>
<organism evidence="1 2">
    <name type="scientific">Melastoma candidum</name>
    <dbReference type="NCBI Taxonomy" id="119954"/>
    <lineage>
        <taxon>Eukaryota</taxon>
        <taxon>Viridiplantae</taxon>
        <taxon>Streptophyta</taxon>
        <taxon>Embryophyta</taxon>
        <taxon>Tracheophyta</taxon>
        <taxon>Spermatophyta</taxon>
        <taxon>Magnoliopsida</taxon>
        <taxon>eudicotyledons</taxon>
        <taxon>Gunneridae</taxon>
        <taxon>Pentapetalae</taxon>
        <taxon>rosids</taxon>
        <taxon>malvids</taxon>
        <taxon>Myrtales</taxon>
        <taxon>Melastomataceae</taxon>
        <taxon>Melastomatoideae</taxon>
        <taxon>Melastomateae</taxon>
        <taxon>Melastoma</taxon>
    </lineage>
</organism>
<protein>
    <submittedName>
        <fullName evidence="1">Uncharacterized protein</fullName>
    </submittedName>
</protein>
<accession>A0ACB9MAL7</accession>
<comment type="caution">
    <text evidence="1">The sequence shown here is derived from an EMBL/GenBank/DDBJ whole genome shotgun (WGS) entry which is preliminary data.</text>
</comment>
<keyword evidence="2" id="KW-1185">Reference proteome</keyword>
<proteinExistence type="predicted"/>
<evidence type="ECO:0000313" key="1">
    <source>
        <dbReference type="EMBL" id="KAI4321252.1"/>
    </source>
</evidence>
<dbReference type="EMBL" id="CM042889">
    <property type="protein sequence ID" value="KAI4321252.1"/>
    <property type="molecule type" value="Genomic_DNA"/>
</dbReference>
<evidence type="ECO:0000313" key="2">
    <source>
        <dbReference type="Proteomes" id="UP001057402"/>
    </source>
</evidence>
<gene>
    <name evidence="1" type="ORF">MLD38_034653</name>
</gene>
<reference evidence="2" key="1">
    <citation type="journal article" date="2023" name="Front. Plant Sci.">
        <title>Chromosomal-level genome assembly of Melastoma candidum provides insights into trichome evolution.</title>
        <authorList>
            <person name="Zhong Y."/>
            <person name="Wu W."/>
            <person name="Sun C."/>
            <person name="Zou P."/>
            <person name="Liu Y."/>
            <person name="Dai S."/>
            <person name="Zhou R."/>
        </authorList>
    </citation>
    <scope>NUCLEOTIDE SEQUENCE [LARGE SCALE GENOMIC DNA]</scope>
</reference>
<sequence>MVKRQPLPPLPELPHLHLKKGFQVSWRMLTVQPHLINDKGYLEHGVTRFIPLIAHTHVQLSKHKHMPGKDFTARAKDKDVIGDERAAEFEEETTAKVDDHAEHLMDGDPHPQLVLASNEEGNQRIRRITESPGQTALLKDLQQKALCMLEEAVGKVLMTSVTLCTTEGRTFYKSSSGNDSVALSTSDDSNDNLDLQTKQGIHIMDRKHQCDTINHDSYGFLDSWKETDSPCGFVGVKCDPVTGKITEIYSESIPNSGGCKTGMLNYKGTSS</sequence>